<dbReference type="InterPro" id="IPR025110">
    <property type="entry name" value="AMP-bd_C"/>
</dbReference>
<comment type="similarity">
    <text evidence="1">Belongs to the ATP-dependent AMP-binding enzyme family.</text>
</comment>
<evidence type="ECO:0000256" key="1">
    <source>
        <dbReference type="ARBA" id="ARBA00006432"/>
    </source>
</evidence>
<dbReference type="SUPFAM" id="SSF56801">
    <property type="entry name" value="Acetyl-CoA synthetase-like"/>
    <property type="match status" value="1"/>
</dbReference>
<reference evidence="5 6" key="1">
    <citation type="submission" date="2019-04" db="EMBL/GenBank/DDBJ databases">
        <title>Taxonomy of novel Haliea sp. from mangrove soil of West Coast of India.</title>
        <authorList>
            <person name="Verma A."/>
            <person name="Kumar P."/>
            <person name="Krishnamurthi S."/>
        </authorList>
    </citation>
    <scope>NUCLEOTIDE SEQUENCE [LARGE SCALE GENOMIC DNA]</scope>
    <source>
        <strain evidence="5 6">SAOS-164</strain>
    </source>
</reference>
<dbReference type="PANTHER" id="PTHR43201">
    <property type="entry name" value="ACYL-COA SYNTHETASE"/>
    <property type="match status" value="1"/>
</dbReference>
<evidence type="ECO:0000259" key="4">
    <source>
        <dbReference type="Pfam" id="PF13193"/>
    </source>
</evidence>
<dbReference type="Gene3D" id="3.30.300.30">
    <property type="match status" value="1"/>
</dbReference>
<gene>
    <name evidence="5" type="ORF">E4634_18485</name>
</gene>
<evidence type="ECO:0000313" key="5">
    <source>
        <dbReference type="EMBL" id="TGD71262.1"/>
    </source>
</evidence>
<name>A0A4Z0LVB3_9GAMM</name>
<dbReference type="PROSITE" id="PS00455">
    <property type="entry name" value="AMP_BINDING"/>
    <property type="match status" value="1"/>
</dbReference>
<dbReference type="GO" id="GO:0006631">
    <property type="term" value="P:fatty acid metabolic process"/>
    <property type="evidence" value="ECO:0007669"/>
    <property type="project" value="TreeGrafter"/>
</dbReference>
<dbReference type="PANTHER" id="PTHR43201:SF5">
    <property type="entry name" value="MEDIUM-CHAIN ACYL-COA LIGASE ACSF2, MITOCHONDRIAL"/>
    <property type="match status" value="1"/>
</dbReference>
<dbReference type="RefSeq" id="WP_135446155.1">
    <property type="nucleotide sequence ID" value="NZ_SRLE01000014.1"/>
</dbReference>
<dbReference type="AlphaFoldDB" id="A0A4Z0LVB3"/>
<dbReference type="InterPro" id="IPR020845">
    <property type="entry name" value="AMP-binding_CS"/>
</dbReference>
<dbReference type="Proteomes" id="UP000298050">
    <property type="component" value="Unassembled WGS sequence"/>
</dbReference>
<dbReference type="Pfam" id="PF13193">
    <property type="entry name" value="AMP-binding_C"/>
    <property type="match status" value="1"/>
</dbReference>
<sequence length="514" mass="56709">MYPGTHAKTQPERLAIIQPSSGLALSYRELDEQSNQLAQLLYAQGLRRGDHLALFLENHPRFLVVLWACLRSGLYFTPINRHLSAAEAAYIVDDCDARVLVASAALEQSEELGRLAPRCELKLAIGGAVPGFTDYDTATAQQSTQALAEEHMGTLMLYSSGTTGRPKGIKRPLPEGRPEAGNPSTLFAAKMFNMDSETVYLAPAPMYHAAPLGYSNAALVSGGTVVMMDKFEPELSLQLIEQYRVTHSQWVPTMFIRLLRLPDAVRERYDLSSLRYAIHAAAPCPVEVKRRMIEWWGPVIEEYYSSTEAAGYTRISSEEWLAHPGSVGRPVGRPFHICDEAGNELPAGEPGMIYAEMTPGAEVTYHKDPGKSADARHPRHEDWLCVGDVGYLDDQGYLYLTDRKSFMIISGGVNIYPQQIEDALALYPGIEDVAVIGVPNEDLGEEARALVQLAPGSEGSDALAEQIQEFVRARLGKQLVPRSVEFVAALPRMPTGKLNKKALRERYWPAPVRG</sequence>
<dbReference type="Gene3D" id="3.40.50.12780">
    <property type="entry name" value="N-terminal domain of ligase-like"/>
    <property type="match status" value="1"/>
</dbReference>
<feature type="domain" description="AMP-dependent synthetase/ligase" evidence="3">
    <location>
        <begin position="6"/>
        <end position="355"/>
    </location>
</feature>
<dbReference type="InterPro" id="IPR045851">
    <property type="entry name" value="AMP-bd_C_sf"/>
</dbReference>
<keyword evidence="2" id="KW-0436">Ligase</keyword>
<feature type="domain" description="AMP-binding enzyme C-terminal" evidence="4">
    <location>
        <begin position="419"/>
        <end position="497"/>
    </location>
</feature>
<dbReference type="GO" id="GO:0031956">
    <property type="term" value="F:medium-chain fatty acid-CoA ligase activity"/>
    <property type="evidence" value="ECO:0007669"/>
    <property type="project" value="TreeGrafter"/>
</dbReference>
<dbReference type="InterPro" id="IPR000873">
    <property type="entry name" value="AMP-dep_synth/lig_dom"/>
</dbReference>
<keyword evidence="6" id="KW-1185">Reference proteome</keyword>
<evidence type="ECO:0000313" key="6">
    <source>
        <dbReference type="Proteomes" id="UP000298050"/>
    </source>
</evidence>
<accession>A0A4Z0LVB3</accession>
<proteinExistence type="inferred from homology"/>
<organism evidence="5 6">
    <name type="scientific">Mangrovimicrobium sediminis</name>
    <dbReference type="NCBI Taxonomy" id="2562682"/>
    <lineage>
        <taxon>Bacteria</taxon>
        <taxon>Pseudomonadati</taxon>
        <taxon>Pseudomonadota</taxon>
        <taxon>Gammaproteobacteria</taxon>
        <taxon>Cellvibrionales</taxon>
        <taxon>Halieaceae</taxon>
        <taxon>Mangrovimicrobium</taxon>
    </lineage>
</organism>
<protein>
    <submittedName>
        <fullName evidence="5">Acyl-CoA synthetase</fullName>
    </submittedName>
</protein>
<dbReference type="OrthoDB" id="9803968at2"/>
<dbReference type="InterPro" id="IPR042099">
    <property type="entry name" value="ANL_N_sf"/>
</dbReference>
<evidence type="ECO:0000259" key="3">
    <source>
        <dbReference type="Pfam" id="PF00501"/>
    </source>
</evidence>
<comment type="caution">
    <text evidence="5">The sequence shown here is derived from an EMBL/GenBank/DDBJ whole genome shotgun (WGS) entry which is preliminary data.</text>
</comment>
<dbReference type="Pfam" id="PF00501">
    <property type="entry name" value="AMP-binding"/>
    <property type="match status" value="1"/>
</dbReference>
<evidence type="ECO:0000256" key="2">
    <source>
        <dbReference type="ARBA" id="ARBA00022598"/>
    </source>
</evidence>
<dbReference type="EMBL" id="SRLE01000014">
    <property type="protein sequence ID" value="TGD71262.1"/>
    <property type="molecule type" value="Genomic_DNA"/>
</dbReference>